<accession>A0ACC2JYB3</accession>
<proteinExistence type="predicted"/>
<dbReference type="Proteomes" id="UP001153332">
    <property type="component" value="Unassembled WGS sequence"/>
</dbReference>
<organism evidence="1 2">
    <name type="scientific">Lasiodiplodia mahajangana</name>
    <dbReference type="NCBI Taxonomy" id="1108764"/>
    <lineage>
        <taxon>Eukaryota</taxon>
        <taxon>Fungi</taxon>
        <taxon>Dikarya</taxon>
        <taxon>Ascomycota</taxon>
        <taxon>Pezizomycotina</taxon>
        <taxon>Dothideomycetes</taxon>
        <taxon>Dothideomycetes incertae sedis</taxon>
        <taxon>Botryosphaeriales</taxon>
        <taxon>Botryosphaeriaceae</taxon>
        <taxon>Lasiodiplodia</taxon>
    </lineage>
</organism>
<reference evidence="1" key="1">
    <citation type="submission" date="2022-12" db="EMBL/GenBank/DDBJ databases">
        <title>Genome Sequence of Lasiodiplodia mahajangana.</title>
        <authorList>
            <person name="Buettner E."/>
        </authorList>
    </citation>
    <scope>NUCLEOTIDE SEQUENCE</scope>
    <source>
        <strain evidence="1">VT137</strain>
    </source>
</reference>
<evidence type="ECO:0000313" key="2">
    <source>
        <dbReference type="Proteomes" id="UP001153332"/>
    </source>
</evidence>
<keyword evidence="2" id="KW-1185">Reference proteome</keyword>
<name>A0ACC2JYB3_9PEZI</name>
<evidence type="ECO:0000313" key="1">
    <source>
        <dbReference type="EMBL" id="KAJ8132332.1"/>
    </source>
</evidence>
<comment type="caution">
    <text evidence="1">The sequence shown here is derived from an EMBL/GenBank/DDBJ whole genome shotgun (WGS) entry which is preliminary data.</text>
</comment>
<protein>
    <submittedName>
        <fullName evidence="1">Uncharacterized protein</fullName>
    </submittedName>
</protein>
<dbReference type="EMBL" id="JAPUUL010000146">
    <property type="protein sequence ID" value="KAJ8132332.1"/>
    <property type="molecule type" value="Genomic_DNA"/>
</dbReference>
<sequence length="533" mass="60634">MLQVLYMDKVSGEYLVRGIVIACAVVWIRYAALTIFTNSIRPEGSLKSFLSFNPLSSLRGWISTWLFLINGPTIIQDAYDKSNGAPFFIDAPENRYFVVSSWDHIREIDAAPESVLSLQGAAKEVLQPKHTMVDFNWHDKKGVDGAPLLKTLRTLLTGHLPNVLPELRWSMSRMFDEMVDLHPIVNGNRQSPVYPMVIRAIAQSNAFVFFGEELSANESFMKTGLVFIEETIVIAEVVRLLPSRFSGHIGRFLARKLNSGNRFYDALEPVVSKRFVERERRKLGYDKDCIQWIMETSPKVKPWTVQRVIHELLAVWFGSVHITSTTACFALFDLCLHKEYIQPLPEEIEKTTWEAFDKSGGKLFPLLDSFMKESARLTPVESISTRRKALKPFQLSDGTKVEAGQWVCSAARGMNLDPANYACTNEFYGFRFVEPQVLERIFSPDSSLPDSFKIPEPGKASQFVELSDWQLWGTGRSACIGRWYASAVIKVMLGLFITKWDIELVDPSASRHFSWRTFIYPYAGTKVILRPRA</sequence>
<gene>
    <name evidence="1" type="ORF">O1611_g1292</name>
</gene>